<protein>
    <submittedName>
        <fullName evidence="2 3">Uncharacterized protein</fullName>
    </submittedName>
</protein>
<keyword evidence="4" id="KW-1185">Reference proteome</keyword>
<evidence type="ECO:0000256" key="1">
    <source>
        <dbReference type="SAM" id="MobiDB-lite"/>
    </source>
</evidence>
<dbReference type="ExpressionAtlas" id="G7I2B4">
    <property type="expression patterns" value="differential"/>
</dbReference>
<dbReference type="HOGENOM" id="CLU_377847_0_0_1"/>
<dbReference type="PANTHER" id="PTHR46922">
    <property type="entry name" value="DHHA1 DOMAIN PROTEIN"/>
    <property type="match status" value="1"/>
</dbReference>
<organism evidence="2 4">
    <name type="scientific">Medicago truncatula</name>
    <name type="common">Barrel medic</name>
    <name type="synonym">Medicago tribuloides</name>
    <dbReference type="NCBI Taxonomy" id="3880"/>
    <lineage>
        <taxon>Eukaryota</taxon>
        <taxon>Viridiplantae</taxon>
        <taxon>Streptophyta</taxon>
        <taxon>Embryophyta</taxon>
        <taxon>Tracheophyta</taxon>
        <taxon>Spermatophyta</taxon>
        <taxon>Magnoliopsida</taxon>
        <taxon>eudicotyledons</taxon>
        <taxon>Gunneridae</taxon>
        <taxon>Pentapetalae</taxon>
        <taxon>rosids</taxon>
        <taxon>fabids</taxon>
        <taxon>Fabales</taxon>
        <taxon>Fabaceae</taxon>
        <taxon>Papilionoideae</taxon>
        <taxon>50 kb inversion clade</taxon>
        <taxon>NPAAA clade</taxon>
        <taxon>Hologalegina</taxon>
        <taxon>IRL clade</taxon>
        <taxon>Trifolieae</taxon>
        <taxon>Medicago</taxon>
    </lineage>
</organism>
<gene>
    <name evidence="2" type="ordered locus">MTR_1g018830</name>
</gene>
<feature type="region of interest" description="Disordered" evidence="1">
    <location>
        <begin position="1"/>
        <end position="55"/>
    </location>
</feature>
<accession>G7I2B4</accession>
<name>G7I2B4_MEDTR</name>
<evidence type="ECO:0000313" key="2">
    <source>
        <dbReference type="EMBL" id="AES59383.2"/>
    </source>
</evidence>
<dbReference type="EnsemblPlants" id="AES59383">
    <property type="protein sequence ID" value="AES59383"/>
    <property type="gene ID" value="MTR_1g018830"/>
</dbReference>
<reference evidence="3" key="3">
    <citation type="submission" date="2015-04" db="UniProtKB">
        <authorList>
            <consortium name="EnsemblPlants"/>
        </authorList>
    </citation>
    <scope>IDENTIFICATION</scope>
    <source>
        <strain evidence="3">cv. Jemalong A17</strain>
    </source>
</reference>
<reference evidence="2 4" key="2">
    <citation type="journal article" date="2014" name="BMC Genomics">
        <title>An improved genome release (version Mt4.0) for the model legume Medicago truncatula.</title>
        <authorList>
            <person name="Tang H."/>
            <person name="Krishnakumar V."/>
            <person name="Bidwell S."/>
            <person name="Rosen B."/>
            <person name="Chan A."/>
            <person name="Zhou S."/>
            <person name="Gentzbittel L."/>
            <person name="Childs K.L."/>
            <person name="Yandell M."/>
            <person name="Gundlach H."/>
            <person name="Mayer K.F."/>
            <person name="Schwartz D.C."/>
            <person name="Town C.D."/>
        </authorList>
    </citation>
    <scope>GENOME REANNOTATION</scope>
    <source>
        <strain evidence="3 4">cv. Jemalong A17</strain>
    </source>
</reference>
<dbReference type="EMBL" id="CM001217">
    <property type="protein sequence ID" value="AES59383.2"/>
    <property type="molecule type" value="Genomic_DNA"/>
</dbReference>
<reference evidence="2 4" key="1">
    <citation type="journal article" date="2011" name="Nature">
        <title>The Medicago genome provides insight into the evolution of rhizobial symbioses.</title>
        <authorList>
            <person name="Young N.D."/>
            <person name="Debelle F."/>
            <person name="Oldroyd G.E."/>
            <person name="Geurts R."/>
            <person name="Cannon S.B."/>
            <person name="Udvardi M.K."/>
            <person name="Benedito V.A."/>
            <person name="Mayer K.F."/>
            <person name="Gouzy J."/>
            <person name="Schoof H."/>
            <person name="Van de Peer Y."/>
            <person name="Proost S."/>
            <person name="Cook D.R."/>
            <person name="Meyers B.C."/>
            <person name="Spannagl M."/>
            <person name="Cheung F."/>
            <person name="De Mita S."/>
            <person name="Krishnakumar V."/>
            <person name="Gundlach H."/>
            <person name="Zhou S."/>
            <person name="Mudge J."/>
            <person name="Bharti A.K."/>
            <person name="Murray J.D."/>
            <person name="Naoumkina M.A."/>
            <person name="Rosen B."/>
            <person name="Silverstein K.A."/>
            <person name="Tang H."/>
            <person name="Rombauts S."/>
            <person name="Zhao P.X."/>
            <person name="Zhou P."/>
            <person name="Barbe V."/>
            <person name="Bardou P."/>
            <person name="Bechner M."/>
            <person name="Bellec A."/>
            <person name="Berger A."/>
            <person name="Berges H."/>
            <person name="Bidwell S."/>
            <person name="Bisseling T."/>
            <person name="Choisne N."/>
            <person name="Couloux A."/>
            <person name="Denny R."/>
            <person name="Deshpande S."/>
            <person name="Dai X."/>
            <person name="Doyle J.J."/>
            <person name="Dudez A.M."/>
            <person name="Farmer A.D."/>
            <person name="Fouteau S."/>
            <person name="Franken C."/>
            <person name="Gibelin C."/>
            <person name="Gish J."/>
            <person name="Goldstein S."/>
            <person name="Gonzalez A.J."/>
            <person name="Green P.J."/>
            <person name="Hallab A."/>
            <person name="Hartog M."/>
            <person name="Hua A."/>
            <person name="Humphray S.J."/>
            <person name="Jeong D.H."/>
            <person name="Jing Y."/>
            <person name="Jocker A."/>
            <person name="Kenton S.M."/>
            <person name="Kim D.J."/>
            <person name="Klee K."/>
            <person name="Lai H."/>
            <person name="Lang C."/>
            <person name="Lin S."/>
            <person name="Macmil S.L."/>
            <person name="Magdelenat G."/>
            <person name="Matthews L."/>
            <person name="McCorrison J."/>
            <person name="Monaghan E.L."/>
            <person name="Mun J.H."/>
            <person name="Najar F.Z."/>
            <person name="Nicholson C."/>
            <person name="Noirot C."/>
            <person name="O'Bleness M."/>
            <person name="Paule C.R."/>
            <person name="Poulain J."/>
            <person name="Prion F."/>
            <person name="Qin B."/>
            <person name="Qu C."/>
            <person name="Retzel E.F."/>
            <person name="Riddle C."/>
            <person name="Sallet E."/>
            <person name="Samain S."/>
            <person name="Samson N."/>
            <person name="Sanders I."/>
            <person name="Saurat O."/>
            <person name="Scarpelli C."/>
            <person name="Schiex T."/>
            <person name="Segurens B."/>
            <person name="Severin A.J."/>
            <person name="Sherrier D.J."/>
            <person name="Shi R."/>
            <person name="Sims S."/>
            <person name="Singer S.R."/>
            <person name="Sinharoy S."/>
            <person name="Sterck L."/>
            <person name="Viollet A."/>
            <person name="Wang B.B."/>
            <person name="Wang K."/>
            <person name="Wang M."/>
            <person name="Wang X."/>
            <person name="Warfsmann J."/>
            <person name="Weissenbach J."/>
            <person name="White D.D."/>
            <person name="White J.D."/>
            <person name="Wiley G.B."/>
            <person name="Wincker P."/>
            <person name="Xing Y."/>
            <person name="Yang L."/>
            <person name="Yao Z."/>
            <person name="Ying F."/>
            <person name="Zhai J."/>
            <person name="Zhou L."/>
            <person name="Zuber A."/>
            <person name="Denarie J."/>
            <person name="Dixon R.A."/>
            <person name="May G.D."/>
            <person name="Schwartz D.C."/>
            <person name="Rogers J."/>
            <person name="Quetier F."/>
            <person name="Town C.D."/>
            <person name="Roe B.A."/>
        </authorList>
    </citation>
    <scope>NUCLEOTIDE SEQUENCE [LARGE SCALE GENOMIC DNA]</scope>
    <source>
        <strain evidence="2">A17</strain>
        <strain evidence="3 4">cv. Jemalong A17</strain>
    </source>
</reference>
<dbReference type="AlphaFoldDB" id="G7I2B4"/>
<dbReference type="Proteomes" id="UP000002051">
    <property type="component" value="Unassembled WGS sequence"/>
</dbReference>
<proteinExistence type="predicted"/>
<evidence type="ECO:0000313" key="4">
    <source>
        <dbReference type="Proteomes" id="UP000002051"/>
    </source>
</evidence>
<dbReference type="PANTHER" id="PTHR46922:SF4">
    <property type="entry name" value="DHHA1 DOMAIN PROTEIN"/>
    <property type="match status" value="1"/>
</dbReference>
<evidence type="ECO:0000313" key="3">
    <source>
        <dbReference type="EnsemblPlants" id="AES59383"/>
    </source>
</evidence>
<dbReference type="PaxDb" id="3880-AES59383"/>
<accession>A0A0C3UJU6</accession>
<sequence length="734" mass="82795">MKNGSDFEGVRSPEWRVILPVPDDVDEESSSQSASTDQNDENDDADSSTPTETQTVVPIFIPSNIDSDLVGYNVDVVKFKFEDNLTSELSSYLNEQLKVPVPRVFMKLDPTMWVADGFNSVFSGIGLRHALLFNTIPYDPGPLESISHLAATHLKSNGVSSVHFGGLIHANPYVPGPIDSPSLTTQTLIDDCVSLSYEIAVGTAFYCHCLKVLVGTALLDLKGALTHQLVTQIWKVQLRCIGSIPYKVSKLANDQQLNMSSKPWVFTSDTMETTLNIGSTCSLLGPGMHYIIICSTTPQIIFLKEVEDMSTAANMCLMQRRMTIDRGSPILEMFKSFAIVGVAHAVMGVGPSKSLESFYEILDRLPILFNCVSAPCCLALNFMANEIIIFLSNVATNDLVPGHLVYNDTMTLIMKVELKELCELIDTFSKLYVKLSLIAYFAFEVAWYKNKHNRKGLVSIVHSSYLIFYCYTRVIDKVYENWKYWMSWMTVCNLEDKLGLHGIDNDTIYVVWVQSLLEWMFYHEETIEEIQAVEVRMMKRTRRKKMLPLSWVQLIFVLQFLLSVQDISASSQIDTLEFSHFQIIVPLEVDSLNSQIFLTLYHGYCISGGNSFEFPFMFTHWSLTMLKLTAYTAQSFLASKLGLSAVLHLIVKGLQSRLQHTKAAIKLARCQLHCVSSWDHLGVIFSMIESNDSWLGLLHLYMLQFSKIQATHATKLAHHHVYSSVEKPPMMKKN</sequence>